<sequence length="252" mass="28430">MGNKPSTIFRRVQPSLPYSSHYTRLLSPDSQVPQQLRDMDNQRQPLLDMDMDMDNQQPLLDVENNHDEKFMEQMKLGIEANQRKNESLEKKKAAALEEEVGELNGCVSKQESATVEKNVAALEKEIRQLKSSISILESWSHPGSIVTGSDAALKKEVDKLAHRVMQLELDSLMSVRKQDVEKVERKNAELEKRLAKLITTMDQLTSTPSEQESHLKTAIETQPEVQSHETDDLVGCLIVLIFLVSVLIGVSI</sequence>
<feature type="coiled-coil region" evidence="1">
    <location>
        <begin position="71"/>
        <end position="132"/>
    </location>
</feature>
<protein>
    <submittedName>
        <fullName evidence="2">Chaperone protein like</fullName>
    </submittedName>
</protein>
<dbReference type="Gramene" id="PSS24748">
    <property type="protein sequence ID" value="PSS24748"/>
    <property type="gene ID" value="CEY00_Acc09665"/>
</dbReference>
<name>A0A2R6RB36_ACTCC</name>
<dbReference type="OrthoDB" id="1681615at2759"/>
<evidence type="ECO:0000256" key="1">
    <source>
        <dbReference type="SAM" id="Coils"/>
    </source>
</evidence>
<evidence type="ECO:0000313" key="2">
    <source>
        <dbReference type="EMBL" id="PSS24748.1"/>
    </source>
</evidence>
<dbReference type="EMBL" id="NKQK01000008">
    <property type="protein sequence ID" value="PSS24748.1"/>
    <property type="molecule type" value="Genomic_DNA"/>
</dbReference>
<gene>
    <name evidence="2" type="ORF">CEY00_Acc09665</name>
</gene>
<proteinExistence type="predicted"/>
<dbReference type="Proteomes" id="UP000241394">
    <property type="component" value="Chromosome LG8"/>
</dbReference>
<organism evidence="2 3">
    <name type="scientific">Actinidia chinensis var. chinensis</name>
    <name type="common">Chinese soft-hair kiwi</name>
    <dbReference type="NCBI Taxonomy" id="1590841"/>
    <lineage>
        <taxon>Eukaryota</taxon>
        <taxon>Viridiplantae</taxon>
        <taxon>Streptophyta</taxon>
        <taxon>Embryophyta</taxon>
        <taxon>Tracheophyta</taxon>
        <taxon>Spermatophyta</taxon>
        <taxon>Magnoliopsida</taxon>
        <taxon>eudicotyledons</taxon>
        <taxon>Gunneridae</taxon>
        <taxon>Pentapetalae</taxon>
        <taxon>asterids</taxon>
        <taxon>Ericales</taxon>
        <taxon>Actinidiaceae</taxon>
        <taxon>Actinidia</taxon>
    </lineage>
</organism>
<evidence type="ECO:0000313" key="3">
    <source>
        <dbReference type="Proteomes" id="UP000241394"/>
    </source>
</evidence>
<keyword evidence="1" id="KW-0175">Coiled coil</keyword>
<reference evidence="2 3" key="1">
    <citation type="submission" date="2017-07" db="EMBL/GenBank/DDBJ databases">
        <title>An improved, manually edited Actinidia chinensis var. chinensis (kiwifruit) genome highlights the challenges associated with draft genomes and gene prediction in plants.</title>
        <authorList>
            <person name="Pilkington S."/>
            <person name="Crowhurst R."/>
            <person name="Hilario E."/>
            <person name="Nardozza S."/>
            <person name="Fraser L."/>
            <person name="Peng Y."/>
            <person name="Gunaseelan K."/>
            <person name="Simpson R."/>
            <person name="Tahir J."/>
            <person name="Deroles S."/>
            <person name="Templeton K."/>
            <person name="Luo Z."/>
            <person name="Davy M."/>
            <person name="Cheng C."/>
            <person name="Mcneilage M."/>
            <person name="Scaglione D."/>
            <person name="Liu Y."/>
            <person name="Zhang Q."/>
            <person name="Datson P."/>
            <person name="De Silva N."/>
            <person name="Gardiner S."/>
            <person name="Bassett H."/>
            <person name="Chagne D."/>
            <person name="Mccallum J."/>
            <person name="Dzierzon H."/>
            <person name="Deng C."/>
            <person name="Wang Y.-Y."/>
            <person name="Barron N."/>
            <person name="Manako K."/>
            <person name="Bowen J."/>
            <person name="Foster T."/>
            <person name="Erridge Z."/>
            <person name="Tiffin H."/>
            <person name="Waite C."/>
            <person name="Davies K."/>
            <person name="Grierson E."/>
            <person name="Laing W."/>
            <person name="Kirk R."/>
            <person name="Chen X."/>
            <person name="Wood M."/>
            <person name="Montefiori M."/>
            <person name="Brummell D."/>
            <person name="Schwinn K."/>
            <person name="Catanach A."/>
            <person name="Fullerton C."/>
            <person name="Li D."/>
            <person name="Meiyalaghan S."/>
            <person name="Nieuwenhuizen N."/>
            <person name="Read N."/>
            <person name="Prakash R."/>
            <person name="Hunter D."/>
            <person name="Zhang H."/>
            <person name="Mckenzie M."/>
            <person name="Knabel M."/>
            <person name="Harris A."/>
            <person name="Allan A."/>
            <person name="Chen A."/>
            <person name="Janssen B."/>
            <person name="Plunkett B."/>
            <person name="Dwamena C."/>
            <person name="Voogd C."/>
            <person name="Leif D."/>
            <person name="Lafferty D."/>
            <person name="Souleyre E."/>
            <person name="Varkonyi-Gasic E."/>
            <person name="Gambi F."/>
            <person name="Hanley J."/>
            <person name="Yao J.-L."/>
            <person name="Cheung J."/>
            <person name="David K."/>
            <person name="Warren B."/>
            <person name="Marsh K."/>
            <person name="Snowden K."/>
            <person name="Lin-Wang K."/>
            <person name="Brian L."/>
            <person name="Martinez-Sanchez M."/>
            <person name="Wang M."/>
            <person name="Ileperuma N."/>
            <person name="Macnee N."/>
            <person name="Campin R."/>
            <person name="Mcatee P."/>
            <person name="Drummond R."/>
            <person name="Espley R."/>
            <person name="Ireland H."/>
            <person name="Wu R."/>
            <person name="Atkinson R."/>
            <person name="Karunairetnam S."/>
            <person name="Bulley S."/>
            <person name="Chunkath S."/>
            <person name="Hanley Z."/>
            <person name="Storey R."/>
            <person name="Thrimawithana A."/>
            <person name="Thomson S."/>
            <person name="David C."/>
            <person name="Testolin R."/>
        </authorList>
    </citation>
    <scope>NUCLEOTIDE SEQUENCE [LARGE SCALE GENOMIC DNA]</scope>
    <source>
        <strain evidence="3">cv. Red5</strain>
        <tissue evidence="2">Young leaf</tissue>
    </source>
</reference>
<dbReference type="AlphaFoldDB" id="A0A2R6RB36"/>
<accession>A0A2R6RB36</accession>
<reference evidence="3" key="2">
    <citation type="journal article" date="2018" name="BMC Genomics">
        <title>A manually annotated Actinidia chinensis var. chinensis (kiwifruit) genome highlights the challenges associated with draft genomes and gene prediction in plants.</title>
        <authorList>
            <person name="Pilkington S.M."/>
            <person name="Crowhurst R."/>
            <person name="Hilario E."/>
            <person name="Nardozza S."/>
            <person name="Fraser L."/>
            <person name="Peng Y."/>
            <person name="Gunaseelan K."/>
            <person name="Simpson R."/>
            <person name="Tahir J."/>
            <person name="Deroles S.C."/>
            <person name="Templeton K."/>
            <person name="Luo Z."/>
            <person name="Davy M."/>
            <person name="Cheng C."/>
            <person name="McNeilage M."/>
            <person name="Scaglione D."/>
            <person name="Liu Y."/>
            <person name="Zhang Q."/>
            <person name="Datson P."/>
            <person name="De Silva N."/>
            <person name="Gardiner S.E."/>
            <person name="Bassett H."/>
            <person name="Chagne D."/>
            <person name="McCallum J."/>
            <person name="Dzierzon H."/>
            <person name="Deng C."/>
            <person name="Wang Y.Y."/>
            <person name="Barron L."/>
            <person name="Manako K."/>
            <person name="Bowen J."/>
            <person name="Foster T.M."/>
            <person name="Erridge Z.A."/>
            <person name="Tiffin H."/>
            <person name="Waite C.N."/>
            <person name="Davies K.M."/>
            <person name="Grierson E.P."/>
            <person name="Laing W.A."/>
            <person name="Kirk R."/>
            <person name="Chen X."/>
            <person name="Wood M."/>
            <person name="Montefiori M."/>
            <person name="Brummell D.A."/>
            <person name="Schwinn K.E."/>
            <person name="Catanach A."/>
            <person name="Fullerton C."/>
            <person name="Li D."/>
            <person name="Meiyalaghan S."/>
            <person name="Nieuwenhuizen N."/>
            <person name="Read N."/>
            <person name="Prakash R."/>
            <person name="Hunter D."/>
            <person name="Zhang H."/>
            <person name="McKenzie M."/>
            <person name="Knabel M."/>
            <person name="Harris A."/>
            <person name="Allan A.C."/>
            <person name="Gleave A."/>
            <person name="Chen A."/>
            <person name="Janssen B.J."/>
            <person name="Plunkett B."/>
            <person name="Ampomah-Dwamena C."/>
            <person name="Voogd C."/>
            <person name="Leif D."/>
            <person name="Lafferty D."/>
            <person name="Souleyre E.J.F."/>
            <person name="Varkonyi-Gasic E."/>
            <person name="Gambi F."/>
            <person name="Hanley J."/>
            <person name="Yao J.L."/>
            <person name="Cheung J."/>
            <person name="David K.M."/>
            <person name="Warren B."/>
            <person name="Marsh K."/>
            <person name="Snowden K.C."/>
            <person name="Lin-Wang K."/>
            <person name="Brian L."/>
            <person name="Martinez-Sanchez M."/>
            <person name="Wang M."/>
            <person name="Ileperuma N."/>
            <person name="Macnee N."/>
            <person name="Campin R."/>
            <person name="McAtee P."/>
            <person name="Drummond R.S.M."/>
            <person name="Espley R.V."/>
            <person name="Ireland H.S."/>
            <person name="Wu R."/>
            <person name="Atkinson R.G."/>
            <person name="Karunairetnam S."/>
            <person name="Bulley S."/>
            <person name="Chunkath S."/>
            <person name="Hanley Z."/>
            <person name="Storey R."/>
            <person name="Thrimawithana A.H."/>
            <person name="Thomson S."/>
            <person name="David C."/>
            <person name="Testolin R."/>
            <person name="Huang H."/>
            <person name="Hellens R.P."/>
            <person name="Schaffer R.J."/>
        </authorList>
    </citation>
    <scope>NUCLEOTIDE SEQUENCE [LARGE SCALE GENOMIC DNA]</scope>
    <source>
        <strain evidence="3">cv. Red5</strain>
    </source>
</reference>
<feature type="coiled-coil region" evidence="1">
    <location>
        <begin position="173"/>
        <end position="207"/>
    </location>
</feature>
<comment type="caution">
    <text evidence="2">The sequence shown here is derived from an EMBL/GenBank/DDBJ whole genome shotgun (WGS) entry which is preliminary data.</text>
</comment>
<keyword evidence="3" id="KW-1185">Reference proteome</keyword>
<dbReference type="InParanoid" id="A0A2R6RB36"/>